<evidence type="ECO:0000259" key="4">
    <source>
        <dbReference type="SMART" id="SM00287"/>
    </source>
</evidence>
<reference evidence="5 6" key="1">
    <citation type="submission" date="2016-10" db="EMBL/GenBank/DDBJ databases">
        <authorList>
            <person name="de Groot N.N."/>
        </authorList>
    </citation>
    <scope>NUCLEOTIDE SEQUENCE [LARGE SCALE GENOMIC DNA]</scope>
    <source>
        <strain evidence="5 6">AA1</strain>
    </source>
</reference>
<feature type="transmembrane region" description="Helical" evidence="2">
    <location>
        <begin position="157"/>
        <end position="175"/>
    </location>
</feature>
<dbReference type="InterPro" id="IPR003646">
    <property type="entry name" value="SH3-like_bac-type"/>
</dbReference>
<dbReference type="STRING" id="419481.SAMN05216233_12062"/>
<evidence type="ECO:0000256" key="2">
    <source>
        <dbReference type="SAM" id="Phobius"/>
    </source>
</evidence>
<keyword evidence="6" id="KW-1185">Reference proteome</keyword>
<feature type="domain" description="SH3b" evidence="4">
    <location>
        <begin position="183"/>
        <end position="245"/>
    </location>
</feature>
<proteinExistence type="predicted"/>
<protein>
    <submittedName>
        <fullName evidence="5">SH3 domain-containing protein</fullName>
    </submittedName>
</protein>
<feature type="chain" id="PRO_5011631545" evidence="3">
    <location>
        <begin position="19"/>
        <end position="245"/>
    </location>
</feature>
<dbReference type="Gene3D" id="2.30.30.40">
    <property type="entry name" value="SH3 Domains"/>
    <property type="match status" value="1"/>
</dbReference>
<feature type="transmembrane region" description="Helical" evidence="2">
    <location>
        <begin position="129"/>
        <end position="150"/>
    </location>
</feature>
<gene>
    <name evidence="5" type="ORF">SAMN05216233_12062</name>
</gene>
<feature type="signal peptide" evidence="3">
    <location>
        <begin position="1"/>
        <end position="18"/>
    </location>
</feature>
<dbReference type="SUPFAM" id="SSF48452">
    <property type="entry name" value="TPR-like"/>
    <property type="match status" value="1"/>
</dbReference>
<dbReference type="RefSeq" id="WP_092213917.1">
    <property type="nucleotide sequence ID" value="NZ_FMUX01000020.1"/>
</dbReference>
<evidence type="ECO:0000256" key="3">
    <source>
        <dbReference type="SAM" id="SignalP"/>
    </source>
</evidence>
<dbReference type="EMBL" id="FMUX01000020">
    <property type="protein sequence ID" value="SCY76128.1"/>
    <property type="molecule type" value="Genomic_DNA"/>
</dbReference>
<organism evidence="5 6">
    <name type="scientific">Desulfoluna spongiiphila</name>
    <dbReference type="NCBI Taxonomy" id="419481"/>
    <lineage>
        <taxon>Bacteria</taxon>
        <taxon>Pseudomonadati</taxon>
        <taxon>Thermodesulfobacteriota</taxon>
        <taxon>Desulfobacteria</taxon>
        <taxon>Desulfobacterales</taxon>
        <taxon>Desulfolunaceae</taxon>
        <taxon>Desulfoluna</taxon>
    </lineage>
</organism>
<keyword evidence="2" id="KW-0812">Transmembrane</keyword>
<keyword evidence="1" id="KW-0802">TPR repeat</keyword>
<dbReference type="PROSITE" id="PS50005">
    <property type="entry name" value="TPR"/>
    <property type="match status" value="1"/>
</dbReference>
<dbReference type="Proteomes" id="UP000198870">
    <property type="component" value="Unassembled WGS sequence"/>
</dbReference>
<evidence type="ECO:0000313" key="6">
    <source>
        <dbReference type="Proteomes" id="UP000198870"/>
    </source>
</evidence>
<dbReference type="Gene3D" id="1.25.40.10">
    <property type="entry name" value="Tetratricopeptide repeat domain"/>
    <property type="match status" value="1"/>
</dbReference>
<dbReference type="SMART" id="SM00287">
    <property type="entry name" value="SH3b"/>
    <property type="match status" value="1"/>
</dbReference>
<dbReference type="AlphaFoldDB" id="A0A1G5IL02"/>
<evidence type="ECO:0000313" key="5">
    <source>
        <dbReference type="EMBL" id="SCY76128.1"/>
    </source>
</evidence>
<accession>A0A1G5IL02</accession>
<name>A0A1G5IL02_9BACT</name>
<keyword evidence="2" id="KW-0472">Membrane</keyword>
<dbReference type="InterPro" id="IPR019734">
    <property type="entry name" value="TPR_rpt"/>
</dbReference>
<evidence type="ECO:0000256" key="1">
    <source>
        <dbReference type="PROSITE-ProRule" id="PRU00339"/>
    </source>
</evidence>
<dbReference type="Pfam" id="PF08239">
    <property type="entry name" value="SH3_3"/>
    <property type="match status" value="1"/>
</dbReference>
<dbReference type="OrthoDB" id="5240474at2"/>
<keyword evidence="3" id="KW-0732">Signal</keyword>
<feature type="repeat" description="TPR" evidence="1">
    <location>
        <begin position="55"/>
        <end position="88"/>
    </location>
</feature>
<sequence>MKRILCVLVLLIPAVAFGSEASKVFYDGIAHYEKGRYDDALTSFLSITEQGIENGKLAYNLGNTYMQKGDLGRAVLWYGRANRLMPKDPDLVFNRNLALSQVKDRQEETANPVVSVLFFWKQGLPLKTLQGLAIGAGCLFWTLLALAVLLRRMPLKTAAAATGVFFALLAATALWDTAADARIQKGVVLPEAVSVRSGLADTATELFTLHAGSRVTVEQERNGWIRIAFAQGKIGWVKKESVGVI</sequence>
<dbReference type="InterPro" id="IPR011990">
    <property type="entry name" value="TPR-like_helical_dom_sf"/>
</dbReference>
<keyword evidence="2" id="KW-1133">Transmembrane helix</keyword>